<dbReference type="AlphaFoldDB" id="A0A975I6T6"/>
<sequence>MSKFRRVSFVLPNVPRSAIPLAPAYLDVPTPPTPPTAIGPVPRTQGVLSLSTKAVGAGSGIDKFRTSGAMKALFPRGHGVQAIMINTSGGLTGGDQLDIEASAGTGSHLTLTTQAAERAYRSKEGHARMDSHLSVAAGGSLHWLPQELILFEGARLNRSLTVDLAQDAKFLMVEPMIFGRTAMGEVLNDVDFKDKIRVTCDGAPLYFDGMHLTGDVAAQLTDRAVAHRAGAMVSLLYVAPDAEAHLAPLRALLPQTGGASLLAPDVLALRMVASDSHTLRSPLLPILDRLSGDGLPTSWRL</sequence>
<comment type="subcellular location">
    <subcellularLocation>
        <location evidence="3">Cytoplasm</location>
    </subcellularLocation>
</comment>
<evidence type="ECO:0000313" key="5">
    <source>
        <dbReference type="Proteomes" id="UP000665026"/>
    </source>
</evidence>
<proteinExistence type="inferred from homology"/>
<keyword evidence="3" id="KW-0963">Cytoplasm</keyword>
<evidence type="ECO:0000256" key="3">
    <source>
        <dbReference type="HAMAP-Rule" id="MF_01384"/>
    </source>
</evidence>
<keyword evidence="2 3" id="KW-0143">Chaperone</keyword>
<dbReference type="InterPro" id="IPR002669">
    <property type="entry name" value="UreD"/>
</dbReference>
<reference evidence="4" key="1">
    <citation type="submission" date="2020-07" db="EMBL/GenBank/DDBJ databases">
        <title>Genome sequences of bacteria associated with the marine, planktonic diatom Thalassiosira profunda strain ECT2AJA-044.</title>
        <authorList>
            <person name="Gargas C.B."/>
            <person name="Roberts W.R."/>
            <person name="Alverson A.J."/>
        </authorList>
    </citation>
    <scope>NUCLEOTIDE SEQUENCE</scope>
    <source>
        <strain evidence="4">ECT2AJA-044</strain>
    </source>
</reference>
<comment type="subunit">
    <text evidence="3">UreD, UreF and UreG form a complex that acts as a GTP-hydrolysis-dependent molecular chaperone, activating the urease apoprotein by helping to assemble the nickel containing metallocenter of UreC. The UreE protein probably delivers the nickel.</text>
</comment>
<dbReference type="GO" id="GO:0016151">
    <property type="term" value="F:nickel cation binding"/>
    <property type="evidence" value="ECO:0007669"/>
    <property type="project" value="UniProtKB-UniRule"/>
</dbReference>
<dbReference type="Proteomes" id="UP000665026">
    <property type="component" value="Chromosome"/>
</dbReference>
<keyword evidence="3" id="KW-0996">Nickel insertion</keyword>
<evidence type="ECO:0000256" key="2">
    <source>
        <dbReference type="ARBA" id="ARBA00023186"/>
    </source>
</evidence>
<dbReference type="HAMAP" id="MF_01384">
    <property type="entry name" value="UreD"/>
    <property type="match status" value="1"/>
</dbReference>
<dbReference type="PANTHER" id="PTHR33643">
    <property type="entry name" value="UREASE ACCESSORY PROTEIN D"/>
    <property type="match status" value="1"/>
</dbReference>
<organism evidence="4 5">
    <name type="scientific">Cognatishimia activa</name>
    <dbReference type="NCBI Taxonomy" id="1715691"/>
    <lineage>
        <taxon>Bacteria</taxon>
        <taxon>Pseudomonadati</taxon>
        <taxon>Pseudomonadota</taxon>
        <taxon>Alphaproteobacteria</taxon>
        <taxon>Rhodobacterales</taxon>
        <taxon>Paracoccaceae</taxon>
        <taxon>Cognatishimia</taxon>
    </lineage>
</organism>
<gene>
    <name evidence="3" type="primary">ureD</name>
    <name evidence="4" type="ORF">HZ995_12640</name>
</gene>
<accession>A0A975I6T6</accession>
<comment type="similarity">
    <text evidence="1 3">Belongs to the UreD family.</text>
</comment>
<evidence type="ECO:0000256" key="1">
    <source>
        <dbReference type="ARBA" id="ARBA00007177"/>
    </source>
</evidence>
<protein>
    <recommendedName>
        <fullName evidence="3">Urease accessory protein UreD</fullName>
    </recommendedName>
</protein>
<dbReference type="PANTHER" id="PTHR33643:SF1">
    <property type="entry name" value="UREASE ACCESSORY PROTEIN D"/>
    <property type="match status" value="1"/>
</dbReference>
<dbReference type="KEGG" id="cact:HZ995_12640"/>
<dbReference type="Pfam" id="PF01774">
    <property type="entry name" value="UreD"/>
    <property type="match status" value="1"/>
</dbReference>
<name>A0A975I6T6_9RHOB</name>
<evidence type="ECO:0000313" key="4">
    <source>
        <dbReference type="EMBL" id="QTN35322.1"/>
    </source>
</evidence>
<comment type="function">
    <text evidence="3">Required for maturation of urease via the functional incorporation of the urease nickel metallocenter.</text>
</comment>
<dbReference type="EMBL" id="CP060010">
    <property type="protein sequence ID" value="QTN35322.1"/>
    <property type="molecule type" value="Genomic_DNA"/>
</dbReference>
<dbReference type="GO" id="GO:0005737">
    <property type="term" value="C:cytoplasm"/>
    <property type="evidence" value="ECO:0007669"/>
    <property type="project" value="UniProtKB-SubCell"/>
</dbReference>